<dbReference type="RefSeq" id="WP_167356105.1">
    <property type="nucleotide sequence ID" value="NZ_FNIZ01000020.1"/>
</dbReference>
<protein>
    <submittedName>
        <fullName evidence="2">Uncharacterized protein</fullName>
    </submittedName>
</protein>
<reference evidence="3" key="1">
    <citation type="submission" date="2016-10" db="EMBL/GenBank/DDBJ databases">
        <authorList>
            <person name="Varghese N."/>
            <person name="Submissions S."/>
        </authorList>
    </citation>
    <scope>NUCLEOTIDE SEQUENCE [LARGE SCALE GENOMIC DNA]</scope>
    <source>
        <strain evidence="3">CGMCC 1.3703</strain>
    </source>
</reference>
<proteinExistence type="predicted"/>
<feature type="transmembrane region" description="Helical" evidence="1">
    <location>
        <begin position="6"/>
        <end position="24"/>
    </location>
</feature>
<accession>A0A1H0T5G9</accession>
<evidence type="ECO:0000313" key="2">
    <source>
        <dbReference type="EMBL" id="SDP49095.1"/>
    </source>
</evidence>
<sequence>MGRRNSWLALGTAGAIGAAAMYGINRMNRNGGMQQVGKNVQNSEMAQNLQNALPNNNQ</sequence>
<organism evidence="2 3">
    <name type="scientific">Halobacillus aidingensis</name>
    <dbReference type="NCBI Taxonomy" id="240303"/>
    <lineage>
        <taxon>Bacteria</taxon>
        <taxon>Bacillati</taxon>
        <taxon>Bacillota</taxon>
        <taxon>Bacilli</taxon>
        <taxon>Bacillales</taxon>
        <taxon>Bacillaceae</taxon>
        <taxon>Halobacillus</taxon>
    </lineage>
</organism>
<evidence type="ECO:0000256" key="1">
    <source>
        <dbReference type="SAM" id="Phobius"/>
    </source>
</evidence>
<dbReference type="Proteomes" id="UP000198860">
    <property type="component" value="Unassembled WGS sequence"/>
</dbReference>
<keyword evidence="1" id="KW-0812">Transmembrane</keyword>
<keyword evidence="1" id="KW-1133">Transmembrane helix</keyword>
<evidence type="ECO:0000313" key="3">
    <source>
        <dbReference type="Proteomes" id="UP000198860"/>
    </source>
</evidence>
<dbReference type="AlphaFoldDB" id="A0A1H0T5G9"/>
<keyword evidence="1" id="KW-0472">Membrane</keyword>
<name>A0A1H0T5G9_HALAD</name>
<keyword evidence="3" id="KW-1185">Reference proteome</keyword>
<gene>
    <name evidence="2" type="ORF">SAMN05421677_12010</name>
</gene>
<dbReference type="EMBL" id="FNIZ01000020">
    <property type="protein sequence ID" value="SDP49095.1"/>
    <property type="molecule type" value="Genomic_DNA"/>
</dbReference>